<comment type="caution">
    <text evidence="12">The sequence shown here is derived from an EMBL/GenBank/DDBJ whole genome shotgun (WGS) entry which is preliminary data.</text>
</comment>
<comment type="similarity">
    <text evidence="3">Belongs to the SDE2 family.</text>
</comment>
<dbReference type="PANTHER" id="PTHR12786:SF1">
    <property type="entry name" value="SPLICING REGULATOR SDE2"/>
    <property type="match status" value="1"/>
</dbReference>
<sequence>MSAFMYTFERELITLNVGDFQFQNGLKFKKVAAKFCRGVPAEELSVIHNGRLVCDHNKLELKAGDVCYANLRLLGGKGGFGSMLRALGAQIEKTTNREACRDLSGRRMRDINDEKKIAEWVSKQADREREKEKQKQERMERKRRMPNHTFDDASYTKHIQHNSERIEDALQQGLKAAGMATSVSSSTATEKTAVKRIHGDEPSSSRGSKKSRMWLGMNDLDSDEDEDKVIASGNSSSAVSSSSSTHVEPSTSYDSLTDNNGMDASATTSEGHLNKDKHTKDDKTKDVHGEAEVTQGTCTSKEEEQPDNKCSAEKQDSKRLSHEKVKISLEDYASAGELESVGLEQLKEELISRGLKCGGTLQQRAQRLFATKGVPLSQLDPSLFAKSTGSKRPSGKKK</sequence>
<comment type="subcellular location">
    <subcellularLocation>
        <location evidence="2">Cytoplasm</location>
    </subcellularLocation>
    <subcellularLocation>
        <location evidence="1">Nucleus</location>
    </subcellularLocation>
</comment>
<keyword evidence="4" id="KW-0963">Cytoplasm</keyword>
<dbReference type="Pfam" id="PF13297">
    <property type="entry name" value="SDE2_2C"/>
    <property type="match status" value="1"/>
</dbReference>
<evidence type="ECO:0000256" key="4">
    <source>
        <dbReference type="ARBA" id="ARBA00022490"/>
    </source>
</evidence>
<organism evidence="12 13">
    <name type="scientific">Acropora cervicornis</name>
    <name type="common">Staghorn coral</name>
    <dbReference type="NCBI Taxonomy" id="6130"/>
    <lineage>
        <taxon>Eukaryota</taxon>
        <taxon>Metazoa</taxon>
        <taxon>Cnidaria</taxon>
        <taxon>Anthozoa</taxon>
        <taxon>Hexacorallia</taxon>
        <taxon>Scleractinia</taxon>
        <taxon>Astrocoeniina</taxon>
        <taxon>Acroporidae</taxon>
        <taxon>Acropora</taxon>
    </lineage>
</organism>
<evidence type="ECO:0000256" key="7">
    <source>
        <dbReference type="ARBA" id="ARBA00023242"/>
    </source>
</evidence>
<dbReference type="Proteomes" id="UP001249851">
    <property type="component" value="Unassembled WGS sequence"/>
</dbReference>
<keyword evidence="6" id="KW-0508">mRNA splicing</keyword>
<evidence type="ECO:0000259" key="11">
    <source>
        <dbReference type="Pfam" id="PF22782"/>
    </source>
</evidence>
<feature type="region of interest" description="Disordered" evidence="9">
    <location>
        <begin position="180"/>
        <end position="322"/>
    </location>
</feature>
<feature type="compositionally biased region" description="Polar residues" evidence="9">
    <location>
        <begin position="181"/>
        <end position="190"/>
    </location>
</feature>
<keyword evidence="13" id="KW-1185">Reference proteome</keyword>
<evidence type="ECO:0000256" key="5">
    <source>
        <dbReference type="ARBA" id="ARBA00022664"/>
    </source>
</evidence>
<evidence type="ECO:0000256" key="1">
    <source>
        <dbReference type="ARBA" id="ARBA00004123"/>
    </source>
</evidence>
<feature type="compositionally biased region" description="Basic and acidic residues" evidence="9">
    <location>
        <begin position="122"/>
        <end position="140"/>
    </location>
</feature>
<feature type="region of interest" description="Disordered" evidence="9">
    <location>
        <begin position="122"/>
        <end position="154"/>
    </location>
</feature>
<dbReference type="PANTHER" id="PTHR12786">
    <property type="entry name" value="SPLICING FACTOR SF3A-RELATED"/>
    <property type="match status" value="1"/>
</dbReference>
<dbReference type="InterPro" id="IPR053822">
    <property type="entry name" value="SDE2-like_dom"/>
</dbReference>
<evidence type="ECO:0000256" key="9">
    <source>
        <dbReference type="SAM" id="MobiDB-lite"/>
    </source>
</evidence>
<evidence type="ECO:0000259" key="10">
    <source>
        <dbReference type="Pfam" id="PF13297"/>
    </source>
</evidence>
<feature type="region of interest" description="Disordered" evidence="9">
    <location>
        <begin position="379"/>
        <end position="398"/>
    </location>
</feature>
<feature type="compositionally biased region" description="Polar residues" evidence="9">
    <location>
        <begin position="253"/>
        <end position="271"/>
    </location>
</feature>
<evidence type="ECO:0000256" key="2">
    <source>
        <dbReference type="ARBA" id="ARBA00004496"/>
    </source>
</evidence>
<dbReference type="InterPro" id="IPR051421">
    <property type="entry name" value="RNA_Proc_DNA_Dmg_Regulator"/>
</dbReference>
<feature type="domain" description="SDE2-like" evidence="11">
    <location>
        <begin position="75"/>
        <end position="171"/>
    </location>
</feature>
<dbReference type="GO" id="GO:0005737">
    <property type="term" value="C:cytoplasm"/>
    <property type="evidence" value="ECO:0007669"/>
    <property type="project" value="UniProtKB-SubCell"/>
</dbReference>
<feature type="compositionally biased region" description="Basic and acidic residues" evidence="9">
    <location>
        <begin position="300"/>
        <end position="322"/>
    </location>
</feature>
<feature type="domain" description="SDE2/SF3A3 SAP" evidence="10">
    <location>
        <begin position="311"/>
        <end position="386"/>
    </location>
</feature>
<reference evidence="12" key="2">
    <citation type="journal article" date="2023" name="Science">
        <title>Genomic signatures of disease resistance in endangered staghorn corals.</title>
        <authorList>
            <person name="Vollmer S.V."/>
            <person name="Selwyn J.D."/>
            <person name="Despard B.A."/>
            <person name="Roesel C.L."/>
        </authorList>
    </citation>
    <scope>NUCLEOTIDE SEQUENCE</scope>
    <source>
        <strain evidence="12">K2</strain>
    </source>
</reference>
<protein>
    <submittedName>
        <fullName evidence="12">Replication stress response regulator SDE2</fullName>
    </submittedName>
</protein>
<dbReference type="GO" id="GO:0006397">
    <property type="term" value="P:mRNA processing"/>
    <property type="evidence" value="ECO:0007669"/>
    <property type="project" value="UniProtKB-KW"/>
</dbReference>
<dbReference type="Pfam" id="PF22782">
    <property type="entry name" value="SDE2"/>
    <property type="match status" value="1"/>
</dbReference>
<evidence type="ECO:0000313" key="12">
    <source>
        <dbReference type="EMBL" id="KAK2567391.1"/>
    </source>
</evidence>
<keyword evidence="5" id="KW-0507">mRNA processing</keyword>
<feature type="compositionally biased region" description="Basic and acidic residues" evidence="9">
    <location>
        <begin position="272"/>
        <end position="291"/>
    </location>
</feature>
<evidence type="ECO:0000256" key="6">
    <source>
        <dbReference type="ARBA" id="ARBA00023187"/>
    </source>
</evidence>
<feature type="compositionally biased region" description="Low complexity" evidence="9">
    <location>
        <begin position="232"/>
        <end position="252"/>
    </location>
</feature>
<accession>A0AAD9VAL1</accession>
<dbReference type="GO" id="GO:0008380">
    <property type="term" value="P:RNA splicing"/>
    <property type="evidence" value="ECO:0007669"/>
    <property type="project" value="UniProtKB-KW"/>
</dbReference>
<dbReference type="AlphaFoldDB" id="A0AAD9VAL1"/>
<proteinExistence type="inferred from homology"/>
<name>A0AAD9VAL1_ACRCE</name>
<keyword evidence="7" id="KW-0539">Nucleus</keyword>
<reference evidence="12" key="1">
    <citation type="journal article" date="2023" name="G3 (Bethesda)">
        <title>Whole genome assembly and annotation of the endangered Caribbean coral Acropora cervicornis.</title>
        <authorList>
            <person name="Selwyn J.D."/>
            <person name="Vollmer S.V."/>
        </authorList>
    </citation>
    <scope>NUCLEOTIDE SEQUENCE</scope>
    <source>
        <strain evidence="12">K2</strain>
    </source>
</reference>
<evidence type="ECO:0000256" key="3">
    <source>
        <dbReference type="ARBA" id="ARBA00008726"/>
    </source>
</evidence>
<gene>
    <name evidence="12" type="ORF">P5673_008196</name>
</gene>
<dbReference type="InterPro" id="IPR025086">
    <property type="entry name" value="SDE2/SF3A3_SAP"/>
</dbReference>
<keyword evidence="8" id="KW-0131">Cell cycle</keyword>
<evidence type="ECO:0000313" key="13">
    <source>
        <dbReference type="Proteomes" id="UP001249851"/>
    </source>
</evidence>
<dbReference type="EMBL" id="JARQWQ010000014">
    <property type="protein sequence ID" value="KAK2567391.1"/>
    <property type="molecule type" value="Genomic_DNA"/>
</dbReference>
<evidence type="ECO:0000256" key="8">
    <source>
        <dbReference type="ARBA" id="ARBA00023306"/>
    </source>
</evidence>
<dbReference type="GO" id="GO:0005634">
    <property type="term" value="C:nucleus"/>
    <property type="evidence" value="ECO:0007669"/>
    <property type="project" value="UniProtKB-SubCell"/>
</dbReference>